<dbReference type="EMBL" id="JAAGWQ010000234">
    <property type="protein sequence ID" value="KAF5658575.1"/>
    <property type="molecule type" value="Genomic_DNA"/>
</dbReference>
<sequence>MRSQHHSSVSIPIPRHIPPKAVLDHLQTYEPVLRCHSGIVSWQHSVPDYSSVVNDSFFDGADPDHSLRAYQVYEVIRLGPGVGRDLRWPIIFQKVPNGIVARSNAPAGVISWVQWYVRQRQGEQAESVSTPSTATPPSCGDDEWELYGLVTLEAHRMLMPWVTPNSNSYQVSIAQGIVDEACAKYDSAELSTK</sequence>
<protein>
    <recommendedName>
        <fullName evidence="1">DUF7053 domain-containing protein</fullName>
    </recommendedName>
</protein>
<keyword evidence="3" id="KW-1185">Reference proteome</keyword>
<organism evidence="2 3">
    <name type="scientific">Fusarium heterosporum</name>
    <dbReference type="NCBI Taxonomy" id="42747"/>
    <lineage>
        <taxon>Eukaryota</taxon>
        <taxon>Fungi</taxon>
        <taxon>Dikarya</taxon>
        <taxon>Ascomycota</taxon>
        <taxon>Pezizomycotina</taxon>
        <taxon>Sordariomycetes</taxon>
        <taxon>Hypocreomycetidae</taxon>
        <taxon>Hypocreales</taxon>
        <taxon>Nectriaceae</taxon>
        <taxon>Fusarium</taxon>
        <taxon>Fusarium heterosporum species complex</taxon>
    </lineage>
</organism>
<dbReference type="OrthoDB" id="4276610at2759"/>
<dbReference type="InterPro" id="IPR055481">
    <property type="entry name" value="DUF7053"/>
</dbReference>
<accession>A0A8H5SWZ1</accession>
<proteinExistence type="predicted"/>
<dbReference type="AlphaFoldDB" id="A0A8H5SWZ1"/>
<dbReference type="Pfam" id="PF23155">
    <property type="entry name" value="DUF7053"/>
    <property type="match status" value="1"/>
</dbReference>
<evidence type="ECO:0000313" key="3">
    <source>
        <dbReference type="Proteomes" id="UP000567885"/>
    </source>
</evidence>
<evidence type="ECO:0000259" key="1">
    <source>
        <dbReference type="Pfam" id="PF23155"/>
    </source>
</evidence>
<name>A0A8H5SWZ1_FUSHE</name>
<evidence type="ECO:0000313" key="2">
    <source>
        <dbReference type="EMBL" id="KAF5658575.1"/>
    </source>
</evidence>
<comment type="caution">
    <text evidence="2">The sequence shown here is derived from an EMBL/GenBank/DDBJ whole genome shotgun (WGS) entry which is preliminary data.</text>
</comment>
<dbReference type="Proteomes" id="UP000567885">
    <property type="component" value="Unassembled WGS sequence"/>
</dbReference>
<reference evidence="2 3" key="1">
    <citation type="submission" date="2020-05" db="EMBL/GenBank/DDBJ databases">
        <title>Identification and distribution of gene clusters putatively required for synthesis of sphingolipid metabolism inhibitors in phylogenetically diverse species of the filamentous fungus Fusarium.</title>
        <authorList>
            <person name="Kim H.-S."/>
            <person name="Busman M."/>
            <person name="Brown D.W."/>
            <person name="Divon H."/>
            <person name="Uhlig S."/>
            <person name="Proctor R.H."/>
        </authorList>
    </citation>
    <scope>NUCLEOTIDE SEQUENCE [LARGE SCALE GENOMIC DNA]</scope>
    <source>
        <strain evidence="2 3">NRRL 20693</strain>
    </source>
</reference>
<gene>
    <name evidence="2" type="ORF">FHETE_9812</name>
</gene>
<feature type="domain" description="DUF7053" evidence="1">
    <location>
        <begin position="3"/>
        <end position="175"/>
    </location>
</feature>